<dbReference type="SUPFAM" id="SSF46934">
    <property type="entry name" value="UBA-like"/>
    <property type="match status" value="1"/>
</dbReference>
<keyword evidence="4" id="KW-1185">Reference proteome</keyword>
<name>A0ABQ7K6Q1_9FUNG</name>
<comment type="caution">
    <text evidence="3">The sequence shown here is derived from an EMBL/GenBank/DDBJ whole genome shotgun (WGS) entry which is preliminary data.</text>
</comment>
<feature type="compositionally biased region" description="Acidic residues" evidence="1">
    <location>
        <begin position="189"/>
        <end position="204"/>
    </location>
</feature>
<feature type="region of interest" description="Disordered" evidence="1">
    <location>
        <begin position="150"/>
        <end position="605"/>
    </location>
</feature>
<evidence type="ECO:0000313" key="4">
    <source>
        <dbReference type="Proteomes" id="UP001194696"/>
    </source>
</evidence>
<dbReference type="InterPro" id="IPR009060">
    <property type="entry name" value="UBA-like_sf"/>
</dbReference>
<dbReference type="Proteomes" id="UP001194696">
    <property type="component" value="Unassembled WGS sequence"/>
</dbReference>
<dbReference type="Gene3D" id="1.10.8.10">
    <property type="entry name" value="DNA helicase RuvA subunit, C-terminal domain"/>
    <property type="match status" value="1"/>
</dbReference>
<feature type="compositionally biased region" description="Low complexity" evidence="1">
    <location>
        <begin position="386"/>
        <end position="395"/>
    </location>
</feature>
<accession>A0ABQ7K6Q1</accession>
<dbReference type="InterPro" id="IPR015940">
    <property type="entry name" value="UBA"/>
</dbReference>
<gene>
    <name evidence="3" type="ORF">BGZ96_004769</name>
</gene>
<feature type="compositionally biased region" description="Low complexity" evidence="1">
    <location>
        <begin position="368"/>
        <end position="379"/>
    </location>
</feature>
<feature type="compositionally biased region" description="Polar residues" evidence="1">
    <location>
        <begin position="284"/>
        <end position="305"/>
    </location>
</feature>
<feature type="compositionally biased region" description="Low complexity" evidence="1">
    <location>
        <begin position="306"/>
        <end position="318"/>
    </location>
</feature>
<evidence type="ECO:0000256" key="1">
    <source>
        <dbReference type="SAM" id="MobiDB-lite"/>
    </source>
</evidence>
<dbReference type="SMART" id="SM00165">
    <property type="entry name" value="UBA"/>
    <property type="match status" value="1"/>
</dbReference>
<feature type="compositionally biased region" description="Low complexity" evidence="1">
    <location>
        <begin position="448"/>
        <end position="475"/>
    </location>
</feature>
<dbReference type="Pfam" id="PF00627">
    <property type="entry name" value="UBA"/>
    <property type="match status" value="1"/>
</dbReference>
<protein>
    <recommendedName>
        <fullName evidence="2">UBA domain-containing protein</fullName>
    </recommendedName>
</protein>
<feature type="compositionally biased region" description="Gly residues" evidence="1">
    <location>
        <begin position="523"/>
        <end position="540"/>
    </location>
</feature>
<reference evidence="3 4" key="1">
    <citation type="journal article" date="2020" name="Fungal Divers.">
        <title>Resolving the Mortierellaceae phylogeny through synthesis of multi-gene phylogenetics and phylogenomics.</title>
        <authorList>
            <person name="Vandepol N."/>
            <person name="Liber J."/>
            <person name="Desiro A."/>
            <person name="Na H."/>
            <person name="Kennedy M."/>
            <person name="Barry K."/>
            <person name="Grigoriev I.V."/>
            <person name="Miller A.N."/>
            <person name="O'Donnell K."/>
            <person name="Stajich J.E."/>
            <person name="Bonito G."/>
        </authorList>
    </citation>
    <scope>NUCLEOTIDE SEQUENCE [LARGE SCALE GENOMIC DNA]</scope>
    <source>
        <strain evidence="3 4">AD045</strain>
    </source>
</reference>
<organism evidence="3 4">
    <name type="scientific">Linnemannia gamsii</name>
    <dbReference type="NCBI Taxonomy" id="64522"/>
    <lineage>
        <taxon>Eukaryota</taxon>
        <taxon>Fungi</taxon>
        <taxon>Fungi incertae sedis</taxon>
        <taxon>Mucoromycota</taxon>
        <taxon>Mortierellomycotina</taxon>
        <taxon>Mortierellomycetes</taxon>
        <taxon>Mortierellales</taxon>
        <taxon>Mortierellaceae</taxon>
        <taxon>Linnemannia</taxon>
    </lineage>
</organism>
<proteinExistence type="predicted"/>
<evidence type="ECO:0000259" key="2">
    <source>
        <dbReference type="PROSITE" id="PS50030"/>
    </source>
</evidence>
<evidence type="ECO:0000313" key="3">
    <source>
        <dbReference type="EMBL" id="KAG0291867.1"/>
    </source>
</evidence>
<feature type="compositionally biased region" description="Pro residues" evidence="1">
    <location>
        <begin position="500"/>
        <end position="514"/>
    </location>
</feature>
<sequence>MAHHHASPYHDVENVRMIASPLFKVPSPISPPYDMHPLPEDVIQRRYHDFSLEHRIVQEYQRIMAEEAAAIEARESAYKLYAEERQARLKQERITMARKIAPGFLDNDDRRILTPTLATAQVKEQTTSSAQAITSKYAVNRFDYSEFEARDPAEEGSNNHSKDDGPADNGQPSPQGESQRDGAVSPTQDEAERESNDGSEEEEVIVQAVPLSELTGMLRDSCLEEESSSSAPRTWHERDPASEKSTMPPFNATRLDFREFEQGLGPPDPWDTPVDDLTALKDVISQQMGHSNIMQQDSSISSSRTQQPQHIQAQQPQHSLSQSGYPYQHQHQQHPASTQQYHQPTDHSIHGQYSYPATNPPPRTAYNSSPAPVASFVPPTKLTGMAQQQAALQHHQQQHRNSTGGIGAHPTTGLTPSQQHARFGNASPSPPPLPPPPRAMTTSPSVHPSTATVAPGGPTAGANRPRLPARPLRANDPGSTESPTSAGLEHVTVMDRSMTPPRPPLPPPPHPPTQGTPSSSAIGSGGIGGGSTGGIGGGGAAPPALKPRPPKDHEMLHGILGSNQKTTPTGMHGGFSEADGRTGQDMDMDDSQQQQQQVAPAPPQAESLISQLASMGFTREQSRSALEKYDYDLEKATNHLLDWDE</sequence>
<feature type="domain" description="UBA" evidence="2">
    <location>
        <begin position="603"/>
        <end position="643"/>
    </location>
</feature>
<feature type="compositionally biased region" description="Pro residues" evidence="1">
    <location>
        <begin position="428"/>
        <end position="438"/>
    </location>
</feature>
<dbReference type="PROSITE" id="PS50030">
    <property type="entry name" value="UBA"/>
    <property type="match status" value="1"/>
</dbReference>
<dbReference type="EMBL" id="JAAAIM010000221">
    <property type="protein sequence ID" value="KAG0291867.1"/>
    <property type="molecule type" value="Genomic_DNA"/>
</dbReference>